<dbReference type="Proteomes" id="UP000177369">
    <property type="component" value="Unassembled WGS sequence"/>
</dbReference>
<feature type="binding site" evidence="8">
    <location>
        <begin position="302"/>
        <end position="308"/>
    </location>
    <ligand>
        <name>substrate</name>
    </ligand>
</feature>
<accession>A0A1F5GBP5</accession>
<dbReference type="InterPro" id="IPR027417">
    <property type="entry name" value="P-loop_NTPase"/>
</dbReference>
<evidence type="ECO:0000313" key="10">
    <source>
        <dbReference type="Proteomes" id="UP000177369"/>
    </source>
</evidence>
<dbReference type="CDD" id="cd03108">
    <property type="entry name" value="AdSS"/>
    <property type="match status" value="1"/>
</dbReference>
<keyword evidence="2 8" id="KW-0436">Ligase</keyword>
<dbReference type="STRING" id="1797714.A3D04_03595"/>
<keyword evidence="7 8" id="KW-0342">GTP-binding</keyword>
<feature type="active site" description="Proton acceptor" evidence="8">
    <location>
        <position position="22"/>
    </location>
</feature>
<dbReference type="NCBIfam" id="TIGR00184">
    <property type="entry name" value="purA"/>
    <property type="match status" value="1"/>
</dbReference>
<dbReference type="GO" id="GO:0004019">
    <property type="term" value="F:adenylosuccinate synthase activity"/>
    <property type="evidence" value="ECO:0007669"/>
    <property type="project" value="UniProtKB-UniRule"/>
</dbReference>
<comment type="pathway">
    <text evidence="8">Purine metabolism; AMP biosynthesis via de novo pathway; AMP from IMP: step 1/2.</text>
</comment>
<feature type="binding site" evidence="8">
    <location>
        <position position="49"/>
    </location>
    <ligand>
        <name>Mg(2+)</name>
        <dbReference type="ChEBI" id="CHEBI:18420"/>
    </ligand>
</feature>
<keyword evidence="6 8" id="KW-0460">Magnesium</keyword>
<evidence type="ECO:0000256" key="8">
    <source>
        <dbReference type="HAMAP-Rule" id="MF_00011"/>
    </source>
</evidence>
<dbReference type="Gene3D" id="1.10.300.10">
    <property type="entry name" value="Adenylosuccinate Synthetase, subunit A, domain 2"/>
    <property type="match status" value="1"/>
</dbReference>
<evidence type="ECO:0000256" key="5">
    <source>
        <dbReference type="ARBA" id="ARBA00022755"/>
    </source>
</evidence>
<comment type="subcellular location">
    <subcellularLocation>
        <location evidence="8">Cytoplasm</location>
    </subcellularLocation>
</comment>
<dbReference type="GO" id="GO:0000287">
    <property type="term" value="F:magnesium ion binding"/>
    <property type="evidence" value="ECO:0007669"/>
    <property type="project" value="UniProtKB-UniRule"/>
</dbReference>
<dbReference type="GO" id="GO:0046040">
    <property type="term" value="P:IMP metabolic process"/>
    <property type="evidence" value="ECO:0007669"/>
    <property type="project" value="TreeGrafter"/>
</dbReference>
<dbReference type="AlphaFoldDB" id="A0A1F5GBP5"/>
<organism evidence="9 10">
    <name type="scientific">Candidatus Curtissbacteria bacterium RIFCSPHIGHO2_02_FULL_40_16b</name>
    <dbReference type="NCBI Taxonomy" id="1797714"/>
    <lineage>
        <taxon>Bacteria</taxon>
        <taxon>Candidatus Curtissiibacteriota</taxon>
    </lineage>
</organism>
<feature type="binding site" description="in other chain" evidence="8">
    <location>
        <position position="227"/>
    </location>
    <ligand>
        <name>IMP</name>
        <dbReference type="ChEBI" id="CHEBI:58053"/>
        <note>ligand shared between dimeric partners</note>
    </ligand>
</feature>
<comment type="similarity">
    <text evidence="8">Belongs to the adenylosuccinate synthetase family.</text>
</comment>
<dbReference type="SUPFAM" id="SSF52540">
    <property type="entry name" value="P-loop containing nucleoside triphosphate hydrolases"/>
    <property type="match status" value="1"/>
</dbReference>
<comment type="subunit">
    <text evidence="1 8">Homodimer.</text>
</comment>
<reference evidence="9 10" key="1">
    <citation type="journal article" date="2016" name="Nat. Commun.">
        <title>Thousands of microbial genomes shed light on interconnected biogeochemical processes in an aquifer system.</title>
        <authorList>
            <person name="Anantharaman K."/>
            <person name="Brown C.T."/>
            <person name="Hug L.A."/>
            <person name="Sharon I."/>
            <person name="Castelle C.J."/>
            <person name="Probst A.J."/>
            <person name="Thomas B.C."/>
            <person name="Singh A."/>
            <person name="Wilkins M.J."/>
            <person name="Karaoz U."/>
            <person name="Brodie E.L."/>
            <person name="Williams K.H."/>
            <person name="Hubbard S.S."/>
            <person name="Banfield J.F."/>
        </authorList>
    </citation>
    <scope>NUCLEOTIDE SEQUENCE [LARGE SCALE GENOMIC DNA]</scope>
</reference>
<comment type="caution">
    <text evidence="8">Lacks conserved residue(s) required for the propagation of feature annotation.</text>
</comment>
<comment type="catalytic activity">
    <reaction evidence="8">
        <text>IMP + L-aspartate + GTP = N(6)-(1,2-dicarboxyethyl)-AMP + GDP + phosphate + 2 H(+)</text>
        <dbReference type="Rhea" id="RHEA:15753"/>
        <dbReference type="ChEBI" id="CHEBI:15378"/>
        <dbReference type="ChEBI" id="CHEBI:29991"/>
        <dbReference type="ChEBI" id="CHEBI:37565"/>
        <dbReference type="ChEBI" id="CHEBI:43474"/>
        <dbReference type="ChEBI" id="CHEBI:57567"/>
        <dbReference type="ChEBI" id="CHEBI:58053"/>
        <dbReference type="ChEBI" id="CHEBI:58189"/>
        <dbReference type="EC" id="6.3.4.4"/>
    </reaction>
</comment>
<dbReference type="PANTHER" id="PTHR11846">
    <property type="entry name" value="ADENYLOSUCCINATE SYNTHETASE"/>
    <property type="match status" value="1"/>
</dbReference>
<dbReference type="NCBIfam" id="NF002223">
    <property type="entry name" value="PRK01117.1"/>
    <property type="match status" value="1"/>
</dbReference>
<keyword evidence="3 8" id="KW-0479">Metal-binding</keyword>
<dbReference type="FunFam" id="1.10.300.10:FF:000001">
    <property type="entry name" value="Adenylosuccinate synthetase"/>
    <property type="match status" value="1"/>
</dbReference>
<name>A0A1F5GBP5_9BACT</name>
<dbReference type="InterPro" id="IPR042110">
    <property type="entry name" value="Adenylosuccinate_synth_dom2"/>
</dbReference>
<dbReference type="GO" id="GO:0044208">
    <property type="term" value="P:'de novo' AMP biosynthetic process"/>
    <property type="evidence" value="ECO:0007669"/>
    <property type="project" value="UniProtKB-UniRule"/>
</dbReference>
<dbReference type="Pfam" id="PF00709">
    <property type="entry name" value="Adenylsucc_synt"/>
    <property type="match status" value="1"/>
</dbReference>
<feature type="binding site" description="in other chain" evidence="8">
    <location>
        <position position="306"/>
    </location>
    <ligand>
        <name>IMP</name>
        <dbReference type="ChEBI" id="CHEBI:58053"/>
        <note>ligand shared between dimeric partners</note>
    </ligand>
</feature>
<dbReference type="InterPro" id="IPR042109">
    <property type="entry name" value="Adenylosuccinate_synth_dom1"/>
</dbReference>
<evidence type="ECO:0000256" key="3">
    <source>
        <dbReference type="ARBA" id="ARBA00022723"/>
    </source>
</evidence>
<protein>
    <recommendedName>
        <fullName evidence="8">Adenylosuccinate synthetase</fullName>
        <shortName evidence="8">AMPSase</shortName>
        <shortName evidence="8">AdSS</shortName>
        <ecNumber evidence="8">6.3.4.4</ecNumber>
    </recommendedName>
    <alternativeName>
        <fullName evidence="8">IMP--aspartate ligase</fullName>
    </alternativeName>
</protein>
<evidence type="ECO:0000256" key="6">
    <source>
        <dbReference type="ARBA" id="ARBA00022842"/>
    </source>
</evidence>
<dbReference type="GO" id="GO:0005737">
    <property type="term" value="C:cytoplasm"/>
    <property type="evidence" value="ECO:0007669"/>
    <property type="project" value="UniProtKB-SubCell"/>
</dbReference>
<evidence type="ECO:0000256" key="1">
    <source>
        <dbReference type="ARBA" id="ARBA00011738"/>
    </source>
</evidence>
<dbReference type="Gene3D" id="3.90.170.10">
    <property type="entry name" value="Adenylosuccinate Synthetase, subunit A, domain 3"/>
    <property type="match status" value="1"/>
</dbReference>
<feature type="binding site" description="in other chain" evidence="8">
    <location>
        <position position="138"/>
    </location>
    <ligand>
        <name>IMP</name>
        <dbReference type="ChEBI" id="CHEBI:58053"/>
        <note>ligand shared between dimeric partners</note>
    </ligand>
</feature>
<comment type="function">
    <text evidence="8">Plays an important role in the de novo pathway of purine nucleotide biosynthesis. Catalyzes the first committed step in the biosynthesis of AMP from IMP.</text>
</comment>
<evidence type="ECO:0000256" key="4">
    <source>
        <dbReference type="ARBA" id="ARBA00022741"/>
    </source>
</evidence>
<feature type="active site" description="Proton donor" evidence="8">
    <location>
        <position position="50"/>
    </location>
</feature>
<dbReference type="Gene3D" id="3.40.440.10">
    <property type="entry name" value="Adenylosuccinate Synthetase, subunit A, domain 1"/>
    <property type="match status" value="1"/>
</dbReference>
<comment type="cofactor">
    <cofactor evidence="8">
        <name>Mg(2+)</name>
        <dbReference type="ChEBI" id="CHEBI:18420"/>
    </cofactor>
    <text evidence="8">Binds 1 Mg(2+) ion per subunit.</text>
</comment>
<feature type="binding site" evidence="8">
    <location>
        <position position="152"/>
    </location>
    <ligand>
        <name>IMP</name>
        <dbReference type="ChEBI" id="CHEBI:58053"/>
        <note>ligand shared between dimeric partners</note>
    </ligand>
</feature>
<evidence type="ECO:0000313" key="9">
    <source>
        <dbReference type="EMBL" id="OGD89278.1"/>
    </source>
</evidence>
<proteinExistence type="inferred from homology"/>
<dbReference type="FunFam" id="3.90.170.10:FF:000001">
    <property type="entry name" value="Adenylosuccinate synthetase"/>
    <property type="match status" value="1"/>
</dbReference>
<dbReference type="UniPathway" id="UPA00075">
    <property type="reaction ID" value="UER00335"/>
</dbReference>
<feature type="binding site" evidence="8">
    <location>
        <begin position="416"/>
        <end position="418"/>
    </location>
    <ligand>
        <name>GTP</name>
        <dbReference type="ChEBI" id="CHEBI:37565"/>
    </ligand>
</feature>
<keyword evidence="8" id="KW-0963">Cytoplasm</keyword>
<gene>
    <name evidence="8" type="primary">purA</name>
    <name evidence="9" type="ORF">A3D04_03595</name>
</gene>
<feature type="binding site" description="in other chain" evidence="8">
    <location>
        <position position="242"/>
    </location>
    <ligand>
        <name>IMP</name>
        <dbReference type="ChEBI" id="CHEBI:58053"/>
        <note>ligand shared between dimeric partners</note>
    </ligand>
</feature>
<dbReference type="EC" id="6.3.4.4" evidence="8"/>
<dbReference type="EMBL" id="MFBD01000007">
    <property type="protein sequence ID" value="OGD89278.1"/>
    <property type="molecule type" value="Genomic_DNA"/>
</dbReference>
<keyword evidence="4 8" id="KW-0547">Nucleotide-binding</keyword>
<dbReference type="InterPro" id="IPR001114">
    <property type="entry name" value="Adenylosuccinate_synthetase"/>
</dbReference>
<keyword evidence="5 8" id="KW-0658">Purine biosynthesis</keyword>
<dbReference type="HAMAP" id="MF_00011">
    <property type="entry name" value="Adenylosucc_synth"/>
    <property type="match status" value="1"/>
</dbReference>
<sequence length="427" mass="47597">MSKASLIEWRGIAAVIGVDWGDSGKGRLIDDLAKRAHIVARFSGGSNTGHTVENKHGKFALHIMPSGIFHKNTHCLIGRNVALDLESLSEEMDALDKAKVSYDNLTIDEQATLTMPWHKVRDGIREKLRSGNKKIGTTGKGVGPTYADRTERVGLLVKDLFSKDFRKKLTEEIKIQNKFFGLKLNDEKIYRQYLKISKRIKSFVGSTLEILREAQKSGKNILFEGAQGYFLDIDAGTYPFVTSSNPGIVGIMRSFDLHPSVLNEVIGITKSYTTRVGAGPMPTKIDAEIREFLIIRGKEKGTTTNRLRDPGWLDLVLIKAAAEANRLTALAVTKLDVLSGLVSIKICVGYKLDGKKVDYLPHDAEFLTQVEPVYEEMSGWEEDISAIRNFKDLPTSAKKYIKRIEKITNIPVKFISVGPERGQVIYV</sequence>
<feature type="binding site" evidence="8">
    <location>
        <begin position="49"/>
        <end position="51"/>
    </location>
    <ligand>
        <name>GTP</name>
        <dbReference type="ChEBI" id="CHEBI:37565"/>
    </ligand>
</feature>
<comment type="caution">
    <text evidence="9">The sequence shown here is derived from an EMBL/GenBank/DDBJ whole genome shotgun (WGS) entry which is preliminary data.</text>
</comment>
<evidence type="ECO:0000256" key="2">
    <source>
        <dbReference type="ARBA" id="ARBA00022598"/>
    </source>
</evidence>
<dbReference type="InterPro" id="IPR042111">
    <property type="entry name" value="Adenylosuccinate_synth_dom3"/>
</dbReference>
<feature type="binding site" evidence="8">
    <location>
        <position position="308"/>
    </location>
    <ligand>
        <name>GTP</name>
        <dbReference type="ChEBI" id="CHEBI:37565"/>
    </ligand>
</feature>
<feature type="binding site" evidence="8">
    <location>
        <begin position="334"/>
        <end position="336"/>
    </location>
    <ligand>
        <name>GTP</name>
        <dbReference type="ChEBI" id="CHEBI:37565"/>
    </ligand>
</feature>
<dbReference type="GO" id="GO:0005525">
    <property type="term" value="F:GTP binding"/>
    <property type="evidence" value="ECO:0007669"/>
    <property type="project" value="UniProtKB-UniRule"/>
</dbReference>
<dbReference type="PANTHER" id="PTHR11846:SF0">
    <property type="entry name" value="ADENYLOSUCCINATE SYNTHETASE"/>
    <property type="match status" value="1"/>
</dbReference>
<evidence type="ECO:0000256" key="7">
    <source>
        <dbReference type="ARBA" id="ARBA00023134"/>
    </source>
</evidence>
<dbReference type="SMART" id="SM00788">
    <property type="entry name" value="Adenylsucc_synt"/>
    <property type="match status" value="1"/>
</dbReference>
<feature type="binding site" evidence="8">
    <location>
        <position position="22"/>
    </location>
    <ligand>
        <name>Mg(2+)</name>
        <dbReference type="ChEBI" id="CHEBI:18420"/>
    </ligand>
</feature>